<evidence type="ECO:0000313" key="2">
    <source>
        <dbReference type="EMBL" id="QNK01729.1"/>
    </source>
</evidence>
<dbReference type="AlphaFoldDB" id="A0A7G8Q4M1"/>
<sequence>MRRLIIALIATLAVTNVAAKPDRDYCTSIARFMQFVAKERDEGVPKFEMLDRLNKQNSGTEKDQVAYDHLANLVDVVYKNPDASATQTADIYFDWCMKPEAKEAKTTKNK</sequence>
<gene>
    <name evidence="2" type="ORF">H8F01_00670</name>
</gene>
<dbReference type="EMBL" id="CP060412">
    <property type="protein sequence ID" value="QNK01729.1"/>
    <property type="molecule type" value="Genomic_DNA"/>
</dbReference>
<reference evidence="2 3" key="1">
    <citation type="submission" date="2020-08" db="EMBL/GenBank/DDBJ databases">
        <title>Dyella sp. G9 isolated from forest soil.</title>
        <authorList>
            <person name="Fu J."/>
            <person name="Qiu L."/>
        </authorList>
    </citation>
    <scope>NUCLEOTIDE SEQUENCE [LARGE SCALE GENOMIC DNA]</scope>
    <source>
        <strain evidence="2 3">G9</strain>
    </source>
</reference>
<evidence type="ECO:0000256" key="1">
    <source>
        <dbReference type="SAM" id="SignalP"/>
    </source>
</evidence>
<keyword evidence="1" id="KW-0732">Signal</keyword>
<accession>A0A7G8Q4M1</accession>
<keyword evidence="3" id="KW-1185">Reference proteome</keyword>
<dbReference type="Proteomes" id="UP000515873">
    <property type="component" value="Chromosome"/>
</dbReference>
<name>A0A7G8Q4M1_9GAMM</name>
<dbReference type="RefSeq" id="WP_187057188.1">
    <property type="nucleotide sequence ID" value="NZ_CP060412.1"/>
</dbReference>
<feature type="chain" id="PRO_5028797578" evidence="1">
    <location>
        <begin position="20"/>
        <end position="110"/>
    </location>
</feature>
<proteinExistence type="predicted"/>
<protein>
    <submittedName>
        <fullName evidence="2">Uncharacterized protein</fullName>
    </submittedName>
</protein>
<organism evidence="2 3">
    <name type="scientific">Dyella telluris</name>
    <dbReference type="NCBI Taxonomy" id="2763498"/>
    <lineage>
        <taxon>Bacteria</taxon>
        <taxon>Pseudomonadati</taxon>
        <taxon>Pseudomonadota</taxon>
        <taxon>Gammaproteobacteria</taxon>
        <taxon>Lysobacterales</taxon>
        <taxon>Rhodanobacteraceae</taxon>
        <taxon>Dyella</taxon>
    </lineage>
</organism>
<evidence type="ECO:0000313" key="3">
    <source>
        <dbReference type="Proteomes" id="UP000515873"/>
    </source>
</evidence>
<dbReference type="KEGG" id="dtl:H8F01_00670"/>
<feature type="signal peptide" evidence="1">
    <location>
        <begin position="1"/>
        <end position="19"/>
    </location>
</feature>